<dbReference type="AlphaFoldDB" id="A0A813CH03"/>
<feature type="chain" id="PRO_5032795463" evidence="1">
    <location>
        <begin position="19"/>
        <end position="268"/>
    </location>
</feature>
<dbReference type="OrthoDB" id="409624at2759"/>
<name>A0A813CH03_9DINO</name>
<evidence type="ECO:0000313" key="2">
    <source>
        <dbReference type="EMBL" id="CAE7942264.1"/>
    </source>
</evidence>
<proteinExistence type="predicted"/>
<comment type="caution">
    <text evidence="2">The sequence shown here is derived from an EMBL/GenBank/DDBJ whole genome shotgun (WGS) entry which is preliminary data.</text>
</comment>
<accession>A0A813CH03</accession>
<gene>
    <name evidence="2" type="ORF">SNEC2469_LOCUS34593</name>
</gene>
<dbReference type="EMBL" id="CAJNJA010096130">
    <property type="protein sequence ID" value="CAE7942264.1"/>
    <property type="molecule type" value="Genomic_DNA"/>
</dbReference>
<reference evidence="2" key="1">
    <citation type="submission" date="2021-02" db="EMBL/GenBank/DDBJ databases">
        <authorList>
            <person name="Dougan E. K."/>
            <person name="Rhodes N."/>
            <person name="Thang M."/>
            <person name="Chan C."/>
        </authorList>
    </citation>
    <scope>NUCLEOTIDE SEQUENCE</scope>
</reference>
<organism evidence="2 3">
    <name type="scientific">Symbiodinium necroappetens</name>
    <dbReference type="NCBI Taxonomy" id="1628268"/>
    <lineage>
        <taxon>Eukaryota</taxon>
        <taxon>Sar</taxon>
        <taxon>Alveolata</taxon>
        <taxon>Dinophyceae</taxon>
        <taxon>Suessiales</taxon>
        <taxon>Symbiodiniaceae</taxon>
        <taxon>Symbiodinium</taxon>
    </lineage>
</organism>
<keyword evidence="1" id="KW-0732">Signal</keyword>
<protein>
    <submittedName>
        <fullName evidence="2">Uncharacterized protein</fullName>
    </submittedName>
</protein>
<sequence length="268" mass="30784">MSKLLSLAVFLACGPSRALIHKEGARGARPHQHASSIRFLSLIGNEGSGHHSLTPAIHQILGIAGGHDDQMRISEHRAHSFAVMNGTQETNESQVFMFNGEETGQLLTAFLAEDRRGFKRALQTYRQNTLLQQEYSFPTGFEERQPTDKIYDLTKLYRMLREAGVSRKAVIKYERDQTDRAESMFHRFPWLFKHGLAESKNSQRGFQRHIERDLKQVEKMHVPVLRVSMHELNHTCPSFVHRVSGFLMQNDLISHDRSEQHLVNQVCK</sequence>
<dbReference type="Proteomes" id="UP000601435">
    <property type="component" value="Unassembled WGS sequence"/>
</dbReference>
<evidence type="ECO:0000256" key="1">
    <source>
        <dbReference type="SAM" id="SignalP"/>
    </source>
</evidence>
<feature type="signal peptide" evidence="1">
    <location>
        <begin position="1"/>
        <end position="18"/>
    </location>
</feature>
<keyword evidence="3" id="KW-1185">Reference proteome</keyword>
<evidence type="ECO:0000313" key="3">
    <source>
        <dbReference type="Proteomes" id="UP000601435"/>
    </source>
</evidence>